<dbReference type="EMBL" id="CAXKWB010046851">
    <property type="protein sequence ID" value="CAL4164367.1"/>
    <property type="molecule type" value="Genomic_DNA"/>
</dbReference>
<feature type="non-terminal residue" evidence="1">
    <location>
        <position position="102"/>
    </location>
</feature>
<protein>
    <submittedName>
        <fullName evidence="1">Uncharacterized protein</fullName>
    </submittedName>
</protein>
<evidence type="ECO:0000313" key="2">
    <source>
        <dbReference type="Proteomes" id="UP001497623"/>
    </source>
</evidence>
<organism evidence="1 2">
    <name type="scientific">Meganyctiphanes norvegica</name>
    <name type="common">Northern krill</name>
    <name type="synonym">Thysanopoda norvegica</name>
    <dbReference type="NCBI Taxonomy" id="48144"/>
    <lineage>
        <taxon>Eukaryota</taxon>
        <taxon>Metazoa</taxon>
        <taxon>Ecdysozoa</taxon>
        <taxon>Arthropoda</taxon>
        <taxon>Crustacea</taxon>
        <taxon>Multicrustacea</taxon>
        <taxon>Malacostraca</taxon>
        <taxon>Eumalacostraca</taxon>
        <taxon>Eucarida</taxon>
        <taxon>Euphausiacea</taxon>
        <taxon>Euphausiidae</taxon>
        <taxon>Meganyctiphanes</taxon>
    </lineage>
</organism>
<sequence length="102" mass="12172">MHVLNHKTPNSMLHMFMPKMHDMNGKKEPFLQKKTNFSQLWACVKFFFSIKSLSVFGALLWEKSQTCPYILIGETWDIIEKLKLNVLLKLFSSRFFFFSLYQ</sequence>
<dbReference type="Proteomes" id="UP001497623">
    <property type="component" value="Unassembled WGS sequence"/>
</dbReference>
<reference evidence="1 2" key="1">
    <citation type="submission" date="2024-05" db="EMBL/GenBank/DDBJ databases">
        <authorList>
            <person name="Wallberg A."/>
        </authorList>
    </citation>
    <scope>NUCLEOTIDE SEQUENCE [LARGE SCALE GENOMIC DNA]</scope>
</reference>
<keyword evidence="2" id="KW-1185">Reference proteome</keyword>
<dbReference type="AlphaFoldDB" id="A0AAV2S4Q2"/>
<evidence type="ECO:0000313" key="1">
    <source>
        <dbReference type="EMBL" id="CAL4164367.1"/>
    </source>
</evidence>
<gene>
    <name evidence="1" type="ORF">MNOR_LOCUS33126</name>
</gene>
<comment type="caution">
    <text evidence="1">The sequence shown here is derived from an EMBL/GenBank/DDBJ whole genome shotgun (WGS) entry which is preliminary data.</text>
</comment>
<proteinExistence type="predicted"/>
<accession>A0AAV2S4Q2</accession>
<name>A0AAV2S4Q2_MEGNR</name>